<protein>
    <submittedName>
        <fullName evidence="1">Uncharacterized protein</fullName>
    </submittedName>
</protein>
<reference evidence="1 2" key="1">
    <citation type="submission" date="2013-01" db="EMBL/GenBank/DDBJ databases">
        <authorList>
            <person name="Harkins D.M."/>
            <person name="Durkin A.S."/>
            <person name="Brinkac L.M."/>
            <person name="Haft D.H."/>
            <person name="Selengut J.D."/>
            <person name="Sanka R."/>
            <person name="DePew J."/>
            <person name="Purushe J."/>
            <person name="Matthias M.A."/>
            <person name="Vinetz J.M."/>
            <person name="Sutton G.G."/>
            <person name="Nierman W.C."/>
            <person name="Fouts D.E."/>
        </authorList>
    </citation>
    <scope>NUCLEOTIDE SEQUENCE [LARGE SCALE GENOMIC DNA]</scope>
    <source>
        <strain evidence="1 2">HAI1536</strain>
    </source>
</reference>
<name>M6VJN7_9LEPT</name>
<dbReference type="EMBL" id="AKWD02000043">
    <property type="protein sequence ID" value="EMO53364.1"/>
    <property type="molecule type" value="Genomic_DNA"/>
</dbReference>
<dbReference type="AlphaFoldDB" id="M6VJN7"/>
<comment type="caution">
    <text evidence="1">The sequence shown here is derived from an EMBL/GenBank/DDBJ whole genome shotgun (WGS) entry which is preliminary data.</text>
</comment>
<gene>
    <name evidence="1" type="ORF">LEP1GSC172_1857</name>
</gene>
<sequence length="48" mass="5444">MTSVWQSVLLPLRSTIQDVILNLDESALQIVLVIETSISLIQLYDKML</sequence>
<proteinExistence type="predicted"/>
<organism evidence="1 2">
    <name type="scientific">Leptospira noguchii</name>
    <dbReference type="NCBI Taxonomy" id="28182"/>
    <lineage>
        <taxon>Bacteria</taxon>
        <taxon>Pseudomonadati</taxon>
        <taxon>Spirochaetota</taxon>
        <taxon>Spirochaetia</taxon>
        <taxon>Leptospirales</taxon>
        <taxon>Leptospiraceae</taxon>
        <taxon>Leptospira</taxon>
    </lineage>
</organism>
<evidence type="ECO:0000313" key="2">
    <source>
        <dbReference type="Proteomes" id="UP000012112"/>
    </source>
</evidence>
<accession>M6VJN7</accession>
<dbReference type="Proteomes" id="UP000012112">
    <property type="component" value="Unassembled WGS sequence"/>
</dbReference>
<evidence type="ECO:0000313" key="1">
    <source>
        <dbReference type="EMBL" id="EMO53364.1"/>
    </source>
</evidence>